<proteinExistence type="inferred from homology"/>
<dbReference type="OrthoDB" id="9795789at2"/>
<dbReference type="SUPFAM" id="SSF53613">
    <property type="entry name" value="Ribokinase-like"/>
    <property type="match status" value="1"/>
</dbReference>
<keyword evidence="5" id="KW-0067">ATP-binding</keyword>
<keyword evidence="2" id="KW-0808">Transferase</keyword>
<dbReference type="CDD" id="cd01167">
    <property type="entry name" value="bac_FRK"/>
    <property type="match status" value="1"/>
</dbReference>
<dbReference type="AlphaFoldDB" id="W6K382"/>
<organism evidence="7 8">
    <name type="scientific">Nostocoides australiense Ben110</name>
    <dbReference type="NCBI Taxonomy" id="1193182"/>
    <lineage>
        <taxon>Bacteria</taxon>
        <taxon>Bacillati</taxon>
        <taxon>Actinomycetota</taxon>
        <taxon>Actinomycetes</taxon>
        <taxon>Micrococcales</taxon>
        <taxon>Intrasporangiaceae</taxon>
        <taxon>Nostocoides</taxon>
    </lineage>
</organism>
<dbReference type="InterPro" id="IPR050306">
    <property type="entry name" value="PfkB_Carbo_kinase"/>
</dbReference>
<name>W6K382_9MICO</name>
<evidence type="ECO:0000256" key="2">
    <source>
        <dbReference type="ARBA" id="ARBA00022679"/>
    </source>
</evidence>
<evidence type="ECO:0000313" key="7">
    <source>
        <dbReference type="EMBL" id="CCH75776.1"/>
    </source>
</evidence>
<dbReference type="PANTHER" id="PTHR43085:SF1">
    <property type="entry name" value="PSEUDOURIDINE KINASE-RELATED"/>
    <property type="match status" value="1"/>
</dbReference>
<evidence type="ECO:0000259" key="6">
    <source>
        <dbReference type="Pfam" id="PF00294"/>
    </source>
</evidence>
<dbReference type="GO" id="GO:0005524">
    <property type="term" value="F:ATP binding"/>
    <property type="evidence" value="ECO:0007669"/>
    <property type="project" value="UniProtKB-KW"/>
</dbReference>
<dbReference type="InterPro" id="IPR029056">
    <property type="entry name" value="Ribokinase-like"/>
</dbReference>
<dbReference type="InterPro" id="IPR011611">
    <property type="entry name" value="PfkB_dom"/>
</dbReference>
<dbReference type="Proteomes" id="UP000035763">
    <property type="component" value="Unassembled WGS sequence"/>
</dbReference>
<sequence length="320" mass="33490">MTRPAIVVAGDSLIDFEPIRLPAGDVAYRPHCGGSCLNVAIGLGRLDVPTAFLGRLSTDHFGRMLRAHLAGAGVGTDLILETDDLTTLAMVHLSEGGQPSYSFHASGAADRGLTRQHLTESSWGGTLPEGAALHIGSIALAMEPQASTLTELFLGEAGRRVLTLDPNVRPSLVTDHETFVSRIEALARVSTIVKCSDEDCAAIAPGAPPGQVMRRWLDEGVSLVVLTEGSKPVRAWTRHASAAYQPPPVPVIDTIGAGDSFMAALLADLHHTGRLSVAAIEALDDAALETILTWAGTAATHTVQQAGANPPWTTDLPAAT</sequence>
<keyword evidence="8" id="KW-1185">Reference proteome</keyword>
<dbReference type="GO" id="GO:0016301">
    <property type="term" value="F:kinase activity"/>
    <property type="evidence" value="ECO:0007669"/>
    <property type="project" value="UniProtKB-KW"/>
</dbReference>
<dbReference type="STRING" id="1193182.BN11_950004"/>
<evidence type="ECO:0000313" key="8">
    <source>
        <dbReference type="Proteomes" id="UP000035763"/>
    </source>
</evidence>
<evidence type="ECO:0000256" key="5">
    <source>
        <dbReference type="ARBA" id="ARBA00022840"/>
    </source>
</evidence>
<feature type="domain" description="Carbohydrate kinase PfkB" evidence="6">
    <location>
        <begin position="29"/>
        <end position="313"/>
    </location>
</feature>
<dbReference type="PANTHER" id="PTHR43085">
    <property type="entry name" value="HEXOKINASE FAMILY MEMBER"/>
    <property type="match status" value="1"/>
</dbReference>
<evidence type="ECO:0000256" key="1">
    <source>
        <dbReference type="ARBA" id="ARBA00010688"/>
    </source>
</evidence>
<accession>W6K382</accession>
<keyword evidence="3" id="KW-0547">Nucleotide-binding</keyword>
<comment type="caution">
    <text evidence="7">The sequence shown here is derived from an EMBL/GenBank/DDBJ whole genome shotgun (WGS) entry which is preliminary data.</text>
</comment>
<gene>
    <name evidence="7" type="ORF">BN11_950004</name>
</gene>
<reference evidence="7 8" key="1">
    <citation type="journal article" date="2013" name="ISME J.">
        <title>A metabolic model for members of the genus Tetrasphaera involved in enhanced biological phosphorus removal.</title>
        <authorList>
            <person name="Kristiansen R."/>
            <person name="Nguyen H.T.T."/>
            <person name="Saunders A.M."/>
            <person name="Nielsen J.L."/>
            <person name="Wimmer R."/>
            <person name="Le V.Q."/>
            <person name="McIlroy S.J."/>
            <person name="Petrovski S."/>
            <person name="Seviour R.J."/>
            <person name="Calteau A."/>
            <person name="Nielsen K.L."/>
            <person name="Nielsen P.H."/>
        </authorList>
    </citation>
    <scope>NUCLEOTIDE SEQUENCE [LARGE SCALE GENOMIC DNA]</scope>
    <source>
        <strain evidence="7 8">Ben110</strain>
    </source>
</reference>
<keyword evidence="4" id="KW-0418">Kinase</keyword>
<dbReference type="InterPro" id="IPR002173">
    <property type="entry name" value="Carboh/pur_kinase_PfkB_CS"/>
</dbReference>
<dbReference type="RefSeq" id="WP_048696386.1">
    <property type="nucleotide sequence ID" value="NZ_HG764815.1"/>
</dbReference>
<evidence type="ECO:0000256" key="3">
    <source>
        <dbReference type="ARBA" id="ARBA00022741"/>
    </source>
</evidence>
<evidence type="ECO:0000256" key="4">
    <source>
        <dbReference type="ARBA" id="ARBA00022777"/>
    </source>
</evidence>
<comment type="similarity">
    <text evidence="1">Belongs to the carbohydrate kinase PfkB family.</text>
</comment>
<dbReference type="Gene3D" id="3.40.1190.20">
    <property type="match status" value="1"/>
</dbReference>
<dbReference type="PROSITE" id="PS00584">
    <property type="entry name" value="PFKB_KINASES_2"/>
    <property type="match status" value="1"/>
</dbReference>
<dbReference type="EMBL" id="CAJA01000524">
    <property type="protein sequence ID" value="CCH75776.1"/>
    <property type="molecule type" value="Genomic_DNA"/>
</dbReference>
<dbReference type="Pfam" id="PF00294">
    <property type="entry name" value="PfkB"/>
    <property type="match status" value="1"/>
</dbReference>
<protein>
    <submittedName>
        <fullName evidence="7">PfkB domain protein</fullName>
    </submittedName>
</protein>